<organism evidence="2 3">
    <name type="scientific">Methanimicrococcus hacksteinii</name>
    <dbReference type="NCBI Taxonomy" id="3028293"/>
    <lineage>
        <taxon>Archaea</taxon>
        <taxon>Methanobacteriati</taxon>
        <taxon>Methanobacteriota</taxon>
        <taxon>Stenosarchaea group</taxon>
        <taxon>Methanomicrobia</taxon>
        <taxon>Methanosarcinales</taxon>
        <taxon>Methanosarcinaceae</taxon>
        <taxon>Methanimicrococcus</taxon>
    </lineage>
</organism>
<dbReference type="RefSeq" id="WP_318786499.1">
    <property type="nucleotide sequence ID" value="NZ_JAWDKC010000031.1"/>
</dbReference>
<evidence type="ECO:0000259" key="1">
    <source>
        <dbReference type="Pfam" id="PF04326"/>
    </source>
</evidence>
<dbReference type="Gene3D" id="3.30.565.60">
    <property type="match status" value="1"/>
</dbReference>
<protein>
    <recommendedName>
        <fullName evidence="1">Schlafen AlbA-2 domain-containing protein</fullName>
    </recommendedName>
</protein>
<dbReference type="InterPro" id="IPR038475">
    <property type="entry name" value="RecG_C_sf"/>
</dbReference>
<accession>A0ABU3VRL4</accession>
<dbReference type="Pfam" id="PF04326">
    <property type="entry name" value="SLFN_AlbA_2"/>
    <property type="match status" value="1"/>
</dbReference>
<dbReference type="PANTHER" id="PTHR30595:SF6">
    <property type="entry name" value="SCHLAFEN ALBA-2 DOMAIN-CONTAINING PROTEIN"/>
    <property type="match status" value="1"/>
</dbReference>
<keyword evidence="3" id="KW-1185">Reference proteome</keyword>
<sequence length="561" mass="63931">MVFSEGELIEILTVLRTHPSENEVFEFKEAKNNYDFRKLCKYFSALSNEANLKHQEYAWLIFGIKDSDHSIVGSVYRSDCSALDSLKQEIANRMNNRLTFIEIYELSVENKRVILFQIPSAICGIPTSYEGHYYGRDGESLGALNPSEYERIRNEISQDWSACLVPSATLGDLDPLAIEQARQNYKTKFPDKTGEVDEWDDITFLNKAKITVQGKITNTALLLLGKEESEHFLSPADAKIRWILKSSNNFEKDYTIFSIPFLLAIDKVHNKIRNITYRYLRDNTLFPEEVLQYEPFVIREALNNCIAHQDYLKGSRINVVEIEDEALVFTNKGYFIPGSVEKVISMDAPEEHYRNRFLANAMFNLKMVDTAGGGIKKMFNLQRQRFFPMPEYDLNNETVKVIIVGKVLDFQFATALIHNPDLSLEDIVMLDKVQKKKVLSDAEISHLKRLKLIEGRKPNFVISLNALLKTKDSGLKASTLRKKGLDDDHYKGLIVKYLNDYGSASRKDIDELLLPKLGTKYEGASKTNKVGNLLGALRDSGIIQNAGTKNKPKYVLVSDSK</sequence>
<dbReference type="PANTHER" id="PTHR30595">
    <property type="entry name" value="GLPR-RELATED TRANSCRIPTIONAL REPRESSOR"/>
    <property type="match status" value="1"/>
</dbReference>
<dbReference type="InterPro" id="IPR038461">
    <property type="entry name" value="Schlafen_AlbA_2_dom_sf"/>
</dbReference>
<evidence type="ECO:0000313" key="2">
    <source>
        <dbReference type="EMBL" id="MDV0446058.1"/>
    </source>
</evidence>
<proteinExistence type="predicted"/>
<dbReference type="Proteomes" id="UP001272052">
    <property type="component" value="Unassembled WGS sequence"/>
</dbReference>
<comment type="caution">
    <text evidence="2">The sequence shown here is derived from an EMBL/GenBank/DDBJ whole genome shotgun (WGS) entry which is preliminary data.</text>
</comment>
<dbReference type="Pfam" id="PF13749">
    <property type="entry name" value="HATPase_c_4"/>
    <property type="match status" value="1"/>
</dbReference>
<reference evidence="2 3" key="1">
    <citation type="submission" date="2023-06" db="EMBL/GenBank/DDBJ databases">
        <title>Genome sequence of Methanimicrococcus sp. At1.</title>
        <authorList>
            <person name="Protasov E."/>
            <person name="Platt K."/>
            <person name="Poehlein A."/>
            <person name="Daniel R."/>
            <person name="Brune A."/>
        </authorList>
    </citation>
    <scope>NUCLEOTIDE SEQUENCE [LARGE SCALE GENOMIC DNA]</scope>
    <source>
        <strain evidence="2 3">At1</strain>
    </source>
</reference>
<gene>
    <name evidence="2" type="ORF">MmiAt1_16680</name>
</gene>
<name>A0ABU3VRL4_9EURY</name>
<dbReference type="Gene3D" id="3.30.950.30">
    <property type="entry name" value="Schlafen, AAA domain"/>
    <property type="match status" value="1"/>
</dbReference>
<evidence type="ECO:0000313" key="3">
    <source>
        <dbReference type="Proteomes" id="UP001272052"/>
    </source>
</evidence>
<dbReference type="EMBL" id="JAWDKC010000031">
    <property type="protein sequence ID" value="MDV0446058.1"/>
    <property type="molecule type" value="Genomic_DNA"/>
</dbReference>
<dbReference type="InterPro" id="IPR007421">
    <property type="entry name" value="Schlafen_AlbA_2_dom"/>
</dbReference>
<feature type="domain" description="Schlafen AlbA-2" evidence="1">
    <location>
        <begin position="21"/>
        <end position="140"/>
    </location>
</feature>